<evidence type="ECO:0000313" key="4">
    <source>
        <dbReference type="Proteomes" id="UP001387215"/>
    </source>
</evidence>
<evidence type="ECO:0000313" key="3">
    <source>
        <dbReference type="EMBL" id="XCO73641.1"/>
    </source>
</evidence>
<name>A0AAU8MMV8_9GAMM</name>
<accession>A0AAU8MMV8</accession>
<gene>
    <name evidence="3" type="ORF">ABU614_14730</name>
    <name evidence="2" type="ORF">V2J18_08395</name>
</gene>
<feature type="signal peptide" evidence="1">
    <location>
        <begin position="1"/>
        <end position="23"/>
    </location>
</feature>
<evidence type="ECO:0000256" key="1">
    <source>
        <dbReference type="SAM" id="SignalP"/>
    </source>
</evidence>
<evidence type="ECO:0008006" key="5">
    <source>
        <dbReference type="Google" id="ProtNLM"/>
    </source>
</evidence>
<proteinExistence type="predicted"/>
<dbReference type="AlphaFoldDB" id="A0AAU8MMV8"/>
<dbReference type="PROSITE" id="PS51257">
    <property type="entry name" value="PROKAR_LIPOPROTEIN"/>
    <property type="match status" value="1"/>
</dbReference>
<keyword evidence="1" id="KW-0732">Signal</keyword>
<feature type="chain" id="PRO_5043986595" description="DUF4142 domain-containing protein" evidence="1">
    <location>
        <begin position="24"/>
        <end position="200"/>
    </location>
</feature>
<dbReference type="RefSeq" id="WP_141233357.1">
    <property type="nucleotide sequence ID" value="NZ_CP159925.1"/>
</dbReference>
<sequence>MRLSRLALAAALPALLFGSACFAAPPAPAETAPTGPAKLVVYLFEVFHGKHALNQQIVAQTASDPKLRAVAEAAVAGFDTGALAAKLEPLLSQALPAQQFEPCLRFIESEDGAAAMAASRKAASSNDLLAQLQALPPQRQQALERFVGTECYAKTLAVISSEPGRRISGEYGKALVCRHVADTHPELLDKLKQHGECLTP</sequence>
<protein>
    <recommendedName>
        <fullName evidence="5">DUF4142 domain-containing protein</fullName>
    </recommendedName>
</protein>
<keyword evidence="4" id="KW-1185">Reference proteome</keyword>
<dbReference type="EMBL" id="JBANDL010000002">
    <property type="protein sequence ID" value="MEI2454695.1"/>
    <property type="molecule type" value="Genomic_DNA"/>
</dbReference>
<dbReference type="EMBL" id="CP159925">
    <property type="protein sequence ID" value="XCO73641.1"/>
    <property type="molecule type" value="Genomic_DNA"/>
</dbReference>
<reference evidence="3" key="2">
    <citation type="submission" date="2024-06" db="EMBL/GenBank/DDBJ databases">
        <authorList>
            <person name="Li S."/>
        </authorList>
    </citation>
    <scope>NUCLEOTIDE SEQUENCE</scope>
    <source>
        <strain evidence="3">SR10</strain>
    </source>
</reference>
<evidence type="ECO:0000313" key="2">
    <source>
        <dbReference type="EMBL" id="MEI2454695.1"/>
    </source>
</evidence>
<organism evidence="3">
    <name type="scientific">Lysobacter firmicutimachus</name>
    <dbReference type="NCBI Taxonomy" id="1792846"/>
    <lineage>
        <taxon>Bacteria</taxon>
        <taxon>Pseudomonadati</taxon>
        <taxon>Pseudomonadota</taxon>
        <taxon>Gammaproteobacteria</taxon>
        <taxon>Lysobacterales</taxon>
        <taxon>Lysobacteraceae</taxon>
        <taxon>Lysobacter</taxon>
    </lineage>
</organism>
<dbReference type="Proteomes" id="UP001387215">
    <property type="component" value="Unassembled WGS sequence"/>
</dbReference>
<reference evidence="2 4" key="1">
    <citation type="submission" date="2024-02" db="EMBL/GenBank/DDBJ databases">
        <title>Lysobacter Genome Sequencing and Mining.</title>
        <authorList>
            <person name="Bierman J."/>
            <person name="Walker M.C."/>
        </authorList>
    </citation>
    <scope>NUCLEOTIDE SEQUENCE [LARGE SCALE GENOMIC DNA]</scope>
    <source>
        <strain evidence="2 4">PB6250</strain>
    </source>
</reference>